<evidence type="ECO:0000313" key="2">
    <source>
        <dbReference type="Proteomes" id="UP000828390"/>
    </source>
</evidence>
<reference evidence="1" key="1">
    <citation type="journal article" date="2019" name="bioRxiv">
        <title>The Genome of the Zebra Mussel, Dreissena polymorpha: A Resource for Invasive Species Research.</title>
        <authorList>
            <person name="McCartney M.A."/>
            <person name="Auch B."/>
            <person name="Kono T."/>
            <person name="Mallez S."/>
            <person name="Zhang Y."/>
            <person name="Obille A."/>
            <person name="Becker A."/>
            <person name="Abrahante J.E."/>
            <person name="Garbe J."/>
            <person name="Badalamenti J.P."/>
            <person name="Herman A."/>
            <person name="Mangelson H."/>
            <person name="Liachko I."/>
            <person name="Sullivan S."/>
            <person name="Sone E.D."/>
            <person name="Koren S."/>
            <person name="Silverstein K.A.T."/>
            <person name="Beckman K.B."/>
            <person name="Gohl D.M."/>
        </authorList>
    </citation>
    <scope>NUCLEOTIDE SEQUENCE</scope>
    <source>
        <strain evidence="1">Duluth1</strain>
        <tissue evidence="1">Whole animal</tissue>
    </source>
</reference>
<keyword evidence="2" id="KW-1185">Reference proteome</keyword>
<name>A0A9D4D5I4_DREPO</name>
<proteinExistence type="predicted"/>
<evidence type="ECO:0000313" key="1">
    <source>
        <dbReference type="EMBL" id="KAH3739423.1"/>
    </source>
</evidence>
<dbReference type="AlphaFoldDB" id="A0A9D4D5I4"/>
<comment type="caution">
    <text evidence="1">The sequence shown here is derived from an EMBL/GenBank/DDBJ whole genome shotgun (WGS) entry which is preliminary data.</text>
</comment>
<protein>
    <submittedName>
        <fullName evidence="1">Uncharacterized protein</fullName>
    </submittedName>
</protein>
<gene>
    <name evidence="1" type="ORF">DPMN_046075</name>
</gene>
<sequence>MKATTIILLPPIMWCNAINHKGAGNQGLEHILDNKRRCPRNKKSRLYFGKVPEGACFLSEKSERHRKCPKSYGSAFNCADGEPCRADQINPSTRRTDTLSKPSEMKGEYVGSLSLVNDSLFKLNVYDISFTRKSMHTFLK</sequence>
<dbReference type="Proteomes" id="UP000828390">
    <property type="component" value="Unassembled WGS sequence"/>
</dbReference>
<dbReference type="EMBL" id="JAIWYP010000011">
    <property type="protein sequence ID" value="KAH3739423.1"/>
    <property type="molecule type" value="Genomic_DNA"/>
</dbReference>
<reference evidence="1" key="2">
    <citation type="submission" date="2020-11" db="EMBL/GenBank/DDBJ databases">
        <authorList>
            <person name="McCartney M.A."/>
            <person name="Auch B."/>
            <person name="Kono T."/>
            <person name="Mallez S."/>
            <person name="Becker A."/>
            <person name="Gohl D.M."/>
            <person name="Silverstein K.A.T."/>
            <person name="Koren S."/>
            <person name="Bechman K.B."/>
            <person name="Herman A."/>
            <person name="Abrahante J.E."/>
            <person name="Garbe J."/>
        </authorList>
    </citation>
    <scope>NUCLEOTIDE SEQUENCE</scope>
    <source>
        <strain evidence="1">Duluth1</strain>
        <tissue evidence="1">Whole animal</tissue>
    </source>
</reference>
<organism evidence="1 2">
    <name type="scientific">Dreissena polymorpha</name>
    <name type="common">Zebra mussel</name>
    <name type="synonym">Mytilus polymorpha</name>
    <dbReference type="NCBI Taxonomy" id="45954"/>
    <lineage>
        <taxon>Eukaryota</taxon>
        <taxon>Metazoa</taxon>
        <taxon>Spiralia</taxon>
        <taxon>Lophotrochozoa</taxon>
        <taxon>Mollusca</taxon>
        <taxon>Bivalvia</taxon>
        <taxon>Autobranchia</taxon>
        <taxon>Heteroconchia</taxon>
        <taxon>Euheterodonta</taxon>
        <taxon>Imparidentia</taxon>
        <taxon>Neoheterodontei</taxon>
        <taxon>Myida</taxon>
        <taxon>Dreissenoidea</taxon>
        <taxon>Dreissenidae</taxon>
        <taxon>Dreissena</taxon>
    </lineage>
</organism>
<accession>A0A9D4D5I4</accession>